<feature type="domain" description="HMG box" evidence="5">
    <location>
        <begin position="59"/>
        <end position="130"/>
    </location>
</feature>
<dbReference type="SUPFAM" id="SSF47095">
    <property type="entry name" value="HMG-box"/>
    <property type="match status" value="1"/>
</dbReference>
<dbReference type="PANTHER" id="PTHR10270:SF161">
    <property type="entry name" value="SEX-DETERMINING REGION Y PROTEIN"/>
    <property type="match status" value="1"/>
</dbReference>
<dbReference type="GO" id="GO:0001228">
    <property type="term" value="F:DNA-binding transcription activator activity, RNA polymerase II-specific"/>
    <property type="evidence" value="ECO:0007669"/>
    <property type="project" value="TreeGrafter"/>
</dbReference>
<evidence type="ECO:0000256" key="1">
    <source>
        <dbReference type="ARBA" id="ARBA00023125"/>
    </source>
</evidence>
<dbReference type="GO" id="GO:0005634">
    <property type="term" value="C:nucleus"/>
    <property type="evidence" value="ECO:0007669"/>
    <property type="project" value="UniProtKB-UniRule"/>
</dbReference>
<gene>
    <name evidence="6" type="ORF">R3P38DRAFT_1060333</name>
</gene>
<dbReference type="Pfam" id="PF00505">
    <property type="entry name" value="HMG_box"/>
    <property type="match status" value="1"/>
</dbReference>
<dbReference type="CDD" id="cd01389">
    <property type="entry name" value="HMG-box_ROX1-like"/>
    <property type="match status" value="1"/>
</dbReference>
<feature type="compositionally biased region" description="Low complexity" evidence="4">
    <location>
        <begin position="332"/>
        <end position="346"/>
    </location>
</feature>
<dbReference type="AlphaFoldDB" id="A0AAW0BGA3"/>
<evidence type="ECO:0000313" key="6">
    <source>
        <dbReference type="EMBL" id="KAK7025077.1"/>
    </source>
</evidence>
<dbReference type="SMART" id="SM00398">
    <property type="entry name" value="HMG"/>
    <property type="match status" value="1"/>
</dbReference>
<dbReference type="EMBL" id="JAWWNJ010000034">
    <property type="protein sequence ID" value="KAK7025077.1"/>
    <property type="molecule type" value="Genomic_DNA"/>
</dbReference>
<dbReference type="PANTHER" id="PTHR10270">
    <property type="entry name" value="SOX TRANSCRIPTION FACTOR"/>
    <property type="match status" value="1"/>
</dbReference>
<dbReference type="GO" id="GO:0000978">
    <property type="term" value="F:RNA polymerase II cis-regulatory region sequence-specific DNA binding"/>
    <property type="evidence" value="ECO:0007669"/>
    <property type="project" value="TreeGrafter"/>
</dbReference>
<reference evidence="6 7" key="1">
    <citation type="journal article" date="2024" name="J Genomics">
        <title>Draft genome sequencing and assembly of Favolaschia claudopus CIRM-BRFM 2984 isolated from oak limbs.</title>
        <authorList>
            <person name="Navarro D."/>
            <person name="Drula E."/>
            <person name="Chaduli D."/>
            <person name="Cazenave R."/>
            <person name="Ahrendt S."/>
            <person name="Wang J."/>
            <person name="Lipzen A."/>
            <person name="Daum C."/>
            <person name="Barry K."/>
            <person name="Grigoriev I.V."/>
            <person name="Favel A."/>
            <person name="Rosso M.N."/>
            <person name="Martin F."/>
        </authorList>
    </citation>
    <scope>NUCLEOTIDE SEQUENCE [LARGE SCALE GENOMIC DNA]</scope>
    <source>
        <strain evidence="6 7">CIRM-BRFM 2984</strain>
    </source>
</reference>
<keyword evidence="1 3" id="KW-0238">DNA-binding</keyword>
<evidence type="ECO:0000256" key="2">
    <source>
        <dbReference type="ARBA" id="ARBA00023163"/>
    </source>
</evidence>
<protein>
    <submittedName>
        <fullName evidence="6">HMG box domain-containing protein</fullName>
    </submittedName>
</protein>
<dbReference type="Gene3D" id="1.10.30.10">
    <property type="entry name" value="High mobility group box domain"/>
    <property type="match status" value="1"/>
</dbReference>
<accession>A0AAW0BGA3</accession>
<evidence type="ECO:0000256" key="3">
    <source>
        <dbReference type="PROSITE-ProRule" id="PRU00267"/>
    </source>
</evidence>
<comment type="caution">
    <text evidence="6">The sequence shown here is derived from an EMBL/GenBank/DDBJ whole genome shotgun (WGS) entry which is preliminary data.</text>
</comment>
<sequence length="507" mass="55406">MSSPTRVLGWTSVSPDGDIVDPQRAHQFTFQLDAAPKRSSSSSVDPPSIGILPSKESKIPRPPNSFIIFRAEYTRLHKKPGARRGDTAVVGLSRKAADAWHLLPPEEKQRYQQLAEIAKEKHSRAYPNYQYRPQRQHKNNNARRPPYALVPKPRPPRLPSPTLTVSTAVSSDNNTISSPIDQPPPSPESAPLEDPSVTTTKSDRRRSSSVPVTLGEQLFNSVFLPGEDWDQPERPPKQLSKRRSRSVTQNWNWNTVDFMPSPPQPFGVGFDPQRVSQNVFLTSRPDLRPHAHFPHPASAQLHTLNPAALFTPAEHMSPLAAVASSLAGWDGGVSTSSTGSSSTSPVGPTPVPSCLPPKLSAPQPLRMNAPAWISSPETVLMYDSAAVGDVVEETDDLDSRAAALVGDKWPLERGAYVVGAGLSLGAPWSGTTLHEIPPKIPVTGTDAEDEGYLSRAAALQEYELGLKQRVHGNGGIFDDSMDFDFDVLDAEDLDLHYNYEYVDPSQI</sequence>
<feature type="DNA-binding region" description="HMG box" evidence="3">
    <location>
        <begin position="59"/>
        <end position="130"/>
    </location>
</feature>
<evidence type="ECO:0000313" key="7">
    <source>
        <dbReference type="Proteomes" id="UP001362999"/>
    </source>
</evidence>
<evidence type="ECO:0000259" key="5">
    <source>
        <dbReference type="PROSITE" id="PS50118"/>
    </source>
</evidence>
<keyword evidence="3" id="KW-0539">Nucleus</keyword>
<feature type="region of interest" description="Disordered" evidence="4">
    <location>
        <begin position="330"/>
        <end position="350"/>
    </location>
</feature>
<proteinExistence type="predicted"/>
<dbReference type="InterPro" id="IPR036910">
    <property type="entry name" value="HMG_box_dom_sf"/>
</dbReference>
<organism evidence="6 7">
    <name type="scientific">Favolaschia claudopus</name>
    <dbReference type="NCBI Taxonomy" id="2862362"/>
    <lineage>
        <taxon>Eukaryota</taxon>
        <taxon>Fungi</taxon>
        <taxon>Dikarya</taxon>
        <taxon>Basidiomycota</taxon>
        <taxon>Agaricomycotina</taxon>
        <taxon>Agaricomycetes</taxon>
        <taxon>Agaricomycetidae</taxon>
        <taxon>Agaricales</taxon>
        <taxon>Marasmiineae</taxon>
        <taxon>Mycenaceae</taxon>
        <taxon>Favolaschia</taxon>
    </lineage>
</organism>
<evidence type="ECO:0000256" key="4">
    <source>
        <dbReference type="SAM" id="MobiDB-lite"/>
    </source>
</evidence>
<dbReference type="PROSITE" id="PS50118">
    <property type="entry name" value="HMG_BOX_2"/>
    <property type="match status" value="1"/>
</dbReference>
<feature type="region of interest" description="Disordered" evidence="4">
    <location>
        <begin position="121"/>
        <end position="246"/>
    </location>
</feature>
<dbReference type="GO" id="GO:0030154">
    <property type="term" value="P:cell differentiation"/>
    <property type="evidence" value="ECO:0007669"/>
    <property type="project" value="TreeGrafter"/>
</dbReference>
<dbReference type="Proteomes" id="UP001362999">
    <property type="component" value="Unassembled WGS sequence"/>
</dbReference>
<feature type="compositionally biased region" description="Low complexity" evidence="4">
    <location>
        <begin position="189"/>
        <end position="200"/>
    </location>
</feature>
<dbReference type="InterPro" id="IPR009071">
    <property type="entry name" value="HMG_box_dom"/>
</dbReference>
<dbReference type="InterPro" id="IPR050140">
    <property type="entry name" value="SRY-related_HMG-box_TF-like"/>
</dbReference>
<feature type="region of interest" description="Disordered" evidence="4">
    <location>
        <begin position="1"/>
        <end position="57"/>
    </location>
</feature>
<keyword evidence="2" id="KW-0804">Transcription</keyword>
<name>A0AAW0BGA3_9AGAR</name>
<keyword evidence="7" id="KW-1185">Reference proteome</keyword>